<dbReference type="InterPro" id="IPR003735">
    <property type="entry name" value="Metal_Tscrpt_repr"/>
</dbReference>
<accession>A0ABV7RA39</accession>
<dbReference type="PANTHER" id="PTHR33677">
    <property type="entry name" value="TRANSCRIPTIONAL REPRESSOR FRMR-RELATED"/>
    <property type="match status" value="1"/>
</dbReference>
<dbReference type="EMBL" id="JBHRXN010000009">
    <property type="protein sequence ID" value="MFC3531221.1"/>
    <property type="molecule type" value="Genomic_DNA"/>
</dbReference>
<gene>
    <name evidence="2" type="ORF">ACFOLG_03410</name>
</gene>
<name>A0ABV7RA39_9NEIS</name>
<comment type="similarity">
    <text evidence="1">Belongs to the FrmR/RcnR family.</text>
</comment>
<dbReference type="CDD" id="cd10154">
    <property type="entry name" value="NreA-like_DUF156"/>
    <property type="match status" value="1"/>
</dbReference>
<organism evidence="2 3">
    <name type="scientific">Vogesella facilis</name>
    <dbReference type="NCBI Taxonomy" id="1655232"/>
    <lineage>
        <taxon>Bacteria</taxon>
        <taxon>Pseudomonadati</taxon>
        <taxon>Pseudomonadota</taxon>
        <taxon>Betaproteobacteria</taxon>
        <taxon>Neisseriales</taxon>
        <taxon>Chromobacteriaceae</taxon>
        <taxon>Vogesella</taxon>
    </lineage>
</organism>
<evidence type="ECO:0000313" key="3">
    <source>
        <dbReference type="Proteomes" id="UP001595741"/>
    </source>
</evidence>
<proteinExistence type="inferred from homology"/>
<dbReference type="Gene3D" id="1.20.58.1000">
    <property type="entry name" value="Metal-sensitive repressor, helix protomer"/>
    <property type="match status" value="1"/>
</dbReference>
<dbReference type="InterPro" id="IPR038390">
    <property type="entry name" value="Metal_Tscrpt_repr_sf"/>
</dbReference>
<dbReference type="Pfam" id="PF02583">
    <property type="entry name" value="Trns_repr_metal"/>
    <property type="match status" value="1"/>
</dbReference>
<dbReference type="Proteomes" id="UP001595741">
    <property type="component" value="Unassembled WGS sequence"/>
</dbReference>
<sequence>MSTHTSHPDIIKRLKRADGHLKSIIAMLEEGRSCLDIVQQLQAVESAVTNAKKILVHDHIEHCLEHAVREGQQSADATLREFKEITKYL</sequence>
<evidence type="ECO:0000313" key="2">
    <source>
        <dbReference type="EMBL" id="MFC3531221.1"/>
    </source>
</evidence>
<keyword evidence="3" id="KW-1185">Reference proteome</keyword>
<reference evidence="3" key="1">
    <citation type="journal article" date="2019" name="Int. J. Syst. Evol. Microbiol.">
        <title>The Global Catalogue of Microorganisms (GCM) 10K type strain sequencing project: providing services to taxonomists for standard genome sequencing and annotation.</title>
        <authorList>
            <consortium name="The Broad Institute Genomics Platform"/>
            <consortium name="The Broad Institute Genome Sequencing Center for Infectious Disease"/>
            <person name="Wu L."/>
            <person name="Ma J."/>
        </authorList>
    </citation>
    <scope>NUCLEOTIDE SEQUENCE [LARGE SCALE GENOMIC DNA]</scope>
    <source>
        <strain evidence="3">KCTC 42742</strain>
    </source>
</reference>
<evidence type="ECO:0000256" key="1">
    <source>
        <dbReference type="ARBA" id="ARBA00005260"/>
    </source>
</evidence>
<dbReference type="RefSeq" id="WP_386088369.1">
    <property type="nucleotide sequence ID" value="NZ_JBHRXN010000009.1"/>
</dbReference>
<comment type="caution">
    <text evidence="2">The sequence shown here is derived from an EMBL/GenBank/DDBJ whole genome shotgun (WGS) entry which is preliminary data.</text>
</comment>
<protein>
    <submittedName>
        <fullName evidence="2">Metal-sensing transcriptional repressor</fullName>
    </submittedName>
</protein>